<evidence type="ECO:0000313" key="2">
    <source>
        <dbReference type="EMBL" id="SIS71215.1"/>
    </source>
</evidence>
<dbReference type="Proteomes" id="UP000186795">
    <property type="component" value="Unassembled WGS sequence"/>
</dbReference>
<dbReference type="InterPro" id="IPR036249">
    <property type="entry name" value="Thioredoxin-like_sf"/>
</dbReference>
<dbReference type="Gene3D" id="1.50.10.10">
    <property type="match status" value="1"/>
</dbReference>
<dbReference type="Gene3D" id="3.40.30.10">
    <property type="entry name" value="Glutaredoxin"/>
    <property type="match status" value="1"/>
</dbReference>
<reference evidence="3" key="1">
    <citation type="submission" date="2017-01" db="EMBL/GenBank/DDBJ databases">
        <authorList>
            <person name="Varghese N."/>
            <person name="Submissions S."/>
        </authorList>
    </citation>
    <scope>NUCLEOTIDE SEQUENCE [LARGE SCALE GENOMIC DNA]</scope>
    <source>
        <strain evidence="3">DSM 45196</strain>
    </source>
</reference>
<name>A0A1N7LBH5_9BACL</name>
<sequence length="690" mass="78405">MSNHEGREPNRLIQEKSPYLLQHAYNPVDWYPWSDAAFAKARKEDKPIFLSIGYSTCHWCHVMERESFEDVEVAQLLNREYIAIKVDREERPDVDNIYMSVCQALTGHGGWPLTIIMTPEKEPFFAGTYFPKQAVQGMQGLMEILGQVARAWREEREQVLDAGRKITRAVQTQLKVSESGDLGKEELAEAYRQFKSTYDPQYGGFGTAPKFPRPHDLLFLLRYWKESGEPFALSMVEETLNGMRRGGIYDHVGFGFARYSVDREWLVPHFEKMLYDNALLAYAYLEAYQVTKKDAYAGTAREIFTYVLRGMTSPEGGFYSAEDADSEGEEGKFYVWNPSEVKEVLGEEAGELFCECYDITPHGNFEQKRSIPNRIHSSLEEIADRRGRDVEELREQLEVSREKLFRAREERVHPHKDDKILTSWNGLMIAALAKGARVLGDESYAEAAEKAASFILERLRDEKGRLLARYRDGEAAIPGYVDDYAFLVWGLIELYEATFRPRYLKSALELTREMLELFRDEEEGGLYFTGRDAEKLLTRTKEVYDGAVPSGNSVAALNLARLARLTGDTGLREQADRQIRAFAGSVGQAPTAFSFFLTAVQFFLGTPKEIVIAGPDGDHDTELMIRRVQQAFLPEAVLLYKPEGKGEEVTQLVPFLAEQGAIQGRATAYVCENYACMAPATTLEELAERL</sequence>
<protein>
    <recommendedName>
        <fullName evidence="1">Spermatogenesis-associated protein 20-like TRX domain-containing protein</fullName>
    </recommendedName>
</protein>
<dbReference type="InterPro" id="IPR024705">
    <property type="entry name" value="Ssp411"/>
</dbReference>
<keyword evidence="3" id="KW-1185">Reference proteome</keyword>
<dbReference type="AlphaFoldDB" id="A0A1N7LBH5"/>
<dbReference type="InterPro" id="IPR004879">
    <property type="entry name" value="Ssp411-like_TRX"/>
</dbReference>
<dbReference type="SUPFAM" id="SSF52833">
    <property type="entry name" value="Thioredoxin-like"/>
    <property type="match status" value="1"/>
</dbReference>
<proteinExistence type="predicted"/>
<dbReference type="CDD" id="cd02955">
    <property type="entry name" value="SSP411"/>
    <property type="match status" value="1"/>
</dbReference>
<dbReference type="GO" id="GO:0005975">
    <property type="term" value="P:carbohydrate metabolic process"/>
    <property type="evidence" value="ECO:0007669"/>
    <property type="project" value="InterPro"/>
</dbReference>
<dbReference type="InterPro" id="IPR008928">
    <property type="entry name" value="6-hairpin_glycosidase_sf"/>
</dbReference>
<feature type="domain" description="Spermatogenesis-associated protein 20-like TRX" evidence="1">
    <location>
        <begin position="9"/>
        <end position="170"/>
    </location>
</feature>
<dbReference type="InterPro" id="IPR012341">
    <property type="entry name" value="6hp_glycosidase-like_sf"/>
</dbReference>
<dbReference type="SUPFAM" id="SSF48208">
    <property type="entry name" value="Six-hairpin glycosidases"/>
    <property type="match status" value="1"/>
</dbReference>
<accession>A0A1N7LBH5</accession>
<dbReference type="Pfam" id="PF03190">
    <property type="entry name" value="Thioredox_DsbH"/>
    <property type="match status" value="1"/>
</dbReference>
<evidence type="ECO:0000259" key="1">
    <source>
        <dbReference type="Pfam" id="PF03190"/>
    </source>
</evidence>
<evidence type="ECO:0000313" key="3">
    <source>
        <dbReference type="Proteomes" id="UP000186795"/>
    </source>
</evidence>
<organism evidence="2 3">
    <name type="scientific">Kroppenstedtia eburnea</name>
    <dbReference type="NCBI Taxonomy" id="714067"/>
    <lineage>
        <taxon>Bacteria</taxon>
        <taxon>Bacillati</taxon>
        <taxon>Bacillota</taxon>
        <taxon>Bacilli</taxon>
        <taxon>Bacillales</taxon>
        <taxon>Thermoactinomycetaceae</taxon>
        <taxon>Kroppenstedtia</taxon>
    </lineage>
</organism>
<dbReference type="PANTHER" id="PTHR42899:SF1">
    <property type="entry name" value="SPERMATOGENESIS-ASSOCIATED PROTEIN 20"/>
    <property type="match status" value="1"/>
</dbReference>
<dbReference type="PIRSF" id="PIRSF006402">
    <property type="entry name" value="UCP006402_thioredoxin"/>
    <property type="match status" value="1"/>
</dbReference>
<dbReference type="EMBL" id="FTOD01000004">
    <property type="protein sequence ID" value="SIS71215.1"/>
    <property type="molecule type" value="Genomic_DNA"/>
</dbReference>
<dbReference type="PANTHER" id="PTHR42899">
    <property type="entry name" value="SPERMATOGENESIS-ASSOCIATED PROTEIN 20"/>
    <property type="match status" value="1"/>
</dbReference>
<gene>
    <name evidence="2" type="ORF">SAMN05421790_10473</name>
</gene>
<dbReference type="Gene3D" id="1.50.10.20">
    <property type="match status" value="1"/>
</dbReference>